<protein>
    <submittedName>
        <fullName evidence="7">Probable transporter</fullName>
    </submittedName>
</protein>
<evidence type="ECO:0000256" key="5">
    <source>
        <dbReference type="SAM" id="Phobius"/>
    </source>
</evidence>
<dbReference type="EMBL" id="CP002038">
    <property type="protein sequence ID" value="ADM96265.1"/>
    <property type="molecule type" value="Genomic_DNA"/>
</dbReference>
<dbReference type="PANTHER" id="PTHR42910">
    <property type="entry name" value="TRANSPORTER SCO4007-RELATED"/>
    <property type="match status" value="1"/>
</dbReference>
<feature type="transmembrane region" description="Helical" evidence="5">
    <location>
        <begin position="106"/>
        <end position="123"/>
    </location>
</feature>
<dbReference type="PANTHER" id="PTHR42910:SF1">
    <property type="entry name" value="MAJOR FACILITATOR SUPERFAMILY (MFS) PROFILE DOMAIN-CONTAINING PROTEIN"/>
    <property type="match status" value="1"/>
</dbReference>
<dbReference type="PROSITE" id="PS50850">
    <property type="entry name" value="MFS"/>
    <property type="match status" value="1"/>
</dbReference>
<dbReference type="InterPro" id="IPR011701">
    <property type="entry name" value="MFS"/>
</dbReference>
<feature type="transmembrane region" description="Helical" evidence="5">
    <location>
        <begin position="245"/>
        <end position="266"/>
    </location>
</feature>
<feature type="transmembrane region" description="Helical" evidence="5">
    <location>
        <begin position="161"/>
        <end position="181"/>
    </location>
</feature>
<dbReference type="AlphaFoldDB" id="E0SEL2"/>
<name>E0SEL2_DICD3</name>
<organism evidence="7 8">
    <name type="scientific">Dickeya dadantii (strain 3937)</name>
    <name type="common">Erwinia chrysanthemi (strain 3937)</name>
    <dbReference type="NCBI Taxonomy" id="198628"/>
    <lineage>
        <taxon>Bacteria</taxon>
        <taxon>Pseudomonadati</taxon>
        <taxon>Pseudomonadota</taxon>
        <taxon>Gammaproteobacteria</taxon>
        <taxon>Enterobacterales</taxon>
        <taxon>Pectobacteriaceae</taxon>
        <taxon>Dickeya</taxon>
    </lineage>
</organism>
<proteinExistence type="predicted"/>
<feature type="transmembrane region" description="Helical" evidence="5">
    <location>
        <begin position="129"/>
        <end position="154"/>
    </location>
</feature>
<feature type="transmembrane region" description="Helical" evidence="5">
    <location>
        <begin position="306"/>
        <end position="324"/>
    </location>
</feature>
<evidence type="ECO:0000256" key="1">
    <source>
        <dbReference type="ARBA" id="ARBA00022692"/>
    </source>
</evidence>
<keyword evidence="3 5" id="KW-0472">Membrane</keyword>
<dbReference type="InterPro" id="IPR036259">
    <property type="entry name" value="MFS_trans_sf"/>
</dbReference>
<keyword evidence="8" id="KW-1185">Reference proteome</keyword>
<feature type="transmembrane region" description="Helical" evidence="5">
    <location>
        <begin position="365"/>
        <end position="385"/>
    </location>
</feature>
<keyword evidence="2 5" id="KW-1133">Transmembrane helix</keyword>
<dbReference type="Gene3D" id="1.20.1250.20">
    <property type="entry name" value="MFS general substrate transporter like domains"/>
    <property type="match status" value="2"/>
</dbReference>
<feature type="region of interest" description="Disordered" evidence="4">
    <location>
        <begin position="1"/>
        <end position="22"/>
    </location>
</feature>
<feature type="domain" description="Major facilitator superfamily (MFS) profile" evidence="6">
    <location>
        <begin position="40"/>
        <end position="412"/>
    </location>
</feature>
<reference evidence="7 8" key="1">
    <citation type="journal article" date="2011" name="J. Bacteriol.">
        <title>Genome sequence of the plant-pathogenic bacterium Dickeya dadantii 3937.</title>
        <authorList>
            <person name="Glasner J.D."/>
            <person name="Yang C.H."/>
            <person name="Reverchon S."/>
            <person name="Hugouvieux-Cotte-Pattat N."/>
            <person name="Condemine G."/>
            <person name="Bohin J.P."/>
            <person name="Van Gijsegem F."/>
            <person name="Yang S."/>
            <person name="Franza T."/>
            <person name="Expert D."/>
            <person name="Plunkett G. III"/>
            <person name="San Francisco M.J."/>
            <person name="Charkowski A.O."/>
            <person name="Py B."/>
            <person name="Bell K."/>
            <person name="Rauscher L."/>
            <person name="Rodriguez-Palenzuela P."/>
            <person name="Toussaint A."/>
            <person name="Holeva M.C."/>
            <person name="He S.Y."/>
            <person name="Douet V."/>
            <person name="Boccara M."/>
            <person name="Blanco C."/>
            <person name="Toth I."/>
            <person name="Anderson B.D."/>
            <person name="Biehl B.S."/>
            <person name="Mau B."/>
            <person name="Flynn S.M."/>
            <person name="Barras F."/>
            <person name="Lindeberg M."/>
            <person name="Birch P.R."/>
            <person name="Tsuyumu S."/>
            <person name="Shi X."/>
            <person name="Hibbing M."/>
            <person name="Yap M.N."/>
            <person name="Carpentier M."/>
            <person name="Dassa E."/>
            <person name="Umehara M."/>
            <person name="Kim J.F."/>
            <person name="Rusch M."/>
            <person name="Soni P."/>
            <person name="Mayhew G.F."/>
            <person name="Fouts D.E."/>
            <person name="Gill S.R."/>
            <person name="Blattner F.R."/>
            <person name="Keen N.T."/>
            <person name="Perna N.T."/>
        </authorList>
    </citation>
    <scope>NUCLEOTIDE SEQUENCE [LARGE SCALE GENOMIC DNA]</scope>
    <source>
        <strain evidence="7 8">3937</strain>
    </source>
</reference>
<evidence type="ECO:0000256" key="3">
    <source>
        <dbReference type="ARBA" id="ARBA00023136"/>
    </source>
</evidence>
<evidence type="ECO:0000313" key="8">
    <source>
        <dbReference type="Proteomes" id="UP000006859"/>
    </source>
</evidence>
<keyword evidence="1 5" id="KW-0812">Transmembrane</keyword>
<feature type="transmembrane region" description="Helical" evidence="5">
    <location>
        <begin position="77"/>
        <end position="94"/>
    </location>
</feature>
<dbReference type="CDD" id="cd17324">
    <property type="entry name" value="MFS_NepI_like"/>
    <property type="match status" value="1"/>
</dbReference>
<dbReference type="Proteomes" id="UP000006859">
    <property type="component" value="Chromosome"/>
</dbReference>
<gene>
    <name evidence="7" type="ordered locus">Dda3937_01137</name>
</gene>
<dbReference type="GO" id="GO:0022857">
    <property type="term" value="F:transmembrane transporter activity"/>
    <property type="evidence" value="ECO:0007669"/>
    <property type="project" value="InterPro"/>
</dbReference>
<dbReference type="HOGENOM" id="CLU_001265_23_0_6"/>
<evidence type="ECO:0000259" key="6">
    <source>
        <dbReference type="PROSITE" id="PS50850"/>
    </source>
</evidence>
<dbReference type="InterPro" id="IPR020846">
    <property type="entry name" value="MFS_dom"/>
</dbReference>
<feature type="transmembrane region" description="Helical" evidence="5">
    <location>
        <begin position="193"/>
        <end position="215"/>
    </location>
</feature>
<dbReference type="eggNOG" id="COG2814">
    <property type="taxonomic scope" value="Bacteria"/>
</dbReference>
<evidence type="ECO:0000256" key="4">
    <source>
        <dbReference type="SAM" id="MobiDB-lite"/>
    </source>
</evidence>
<dbReference type="SUPFAM" id="SSF103473">
    <property type="entry name" value="MFS general substrate transporter"/>
    <property type="match status" value="1"/>
</dbReference>
<feature type="transmembrane region" description="Helical" evidence="5">
    <location>
        <begin position="40"/>
        <end position="57"/>
    </location>
</feature>
<dbReference type="KEGG" id="ddd:Dda3937_01137"/>
<dbReference type="Pfam" id="PF07690">
    <property type="entry name" value="MFS_1"/>
    <property type="match status" value="1"/>
</dbReference>
<feature type="transmembrane region" description="Helical" evidence="5">
    <location>
        <begin position="391"/>
        <end position="409"/>
    </location>
</feature>
<feature type="transmembrane region" description="Helical" evidence="5">
    <location>
        <begin position="272"/>
        <end position="294"/>
    </location>
</feature>
<feature type="transmembrane region" description="Helical" evidence="5">
    <location>
        <begin position="330"/>
        <end position="353"/>
    </location>
</feature>
<evidence type="ECO:0000256" key="2">
    <source>
        <dbReference type="ARBA" id="ARBA00022989"/>
    </source>
</evidence>
<accession>E0SEL2</accession>
<dbReference type="STRING" id="198628.Dda3937_01137"/>
<evidence type="ECO:0000313" key="7">
    <source>
        <dbReference type="EMBL" id="ADM96265.1"/>
    </source>
</evidence>
<sequence length="412" mass="42334">MPCDGASGLRGTPPSDRQPRRMTMSTLSYSDDTVRTGKPLIFAMAAASGVAVANIYYNQPMLGLMTASFPGSGATSMIPTATQLGYALGLLMLVPLGDKFERRRLIVWQFLLLALASVLAALAPSAPVLLVASVLIGVGATVAQQIVPVAATVASEGQRGAVVGTVMSGLLSGILLSRTLAGLVADAAGWRAMFWLSVPLALAGAALMGRMLPVLPPSSALSWRSLMRSLLTLWRAEPALRRATWIQGALFASFSAFWSILALYLASGSHPLGAAAAGLFGVIGVAGITAAPVAGRLADRIGSRPVILLGALLTLLAWGVFGLWGAVAGLIVGVILLDLGVQSALIAHQHVIYGLQPTARGRINTLFMGGMFLGGALGSSGAMAAWQAGGWMPVTLFAGGVTLLALVAASRR</sequence>